<feature type="transmembrane region" description="Helical" evidence="1">
    <location>
        <begin position="236"/>
        <end position="257"/>
    </location>
</feature>
<protein>
    <submittedName>
        <fullName evidence="3">Membrane-associated protease</fullName>
    </submittedName>
</protein>
<keyword evidence="1" id="KW-0812">Transmembrane</keyword>
<proteinExistence type="predicted"/>
<feature type="transmembrane region" description="Helical" evidence="1">
    <location>
        <begin position="161"/>
        <end position="185"/>
    </location>
</feature>
<feature type="transmembrane region" description="Helical" evidence="1">
    <location>
        <begin position="113"/>
        <end position="141"/>
    </location>
</feature>
<name>A0A075FRG3_9EURY</name>
<organism evidence="3">
    <name type="scientific">uncultured marine group II/III euryarchaeote AD1000_19_G08</name>
    <dbReference type="NCBI Taxonomy" id="1457733"/>
    <lineage>
        <taxon>Archaea</taxon>
        <taxon>Methanobacteriati</taxon>
        <taxon>Methanobacteriota</taxon>
        <taxon>environmental samples</taxon>
    </lineage>
</organism>
<feature type="transmembrane region" description="Helical" evidence="1">
    <location>
        <begin position="37"/>
        <end position="60"/>
    </location>
</feature>
<keyword evidence="3" id="KW-0378">Hydrolase</keyword>
<dbReference type="GO" id="GO:0080120">
    <property type="term" value="P:CAAX-box protein maturation"/>
    <property type="evidence" value="ECO:0007669"/>
    <property type="project" value="UniProtKB-ARBA"/>
</dbReference>
<evidence type="ECO:0000313" key="3">
    <source>
        <dbReference type="EMBL" id="AIE92056.1"/>
    </source>
</evidence>
<reference evidence="3" key="1">
    <citation type="journal article" date="2014" name="Genome Biol. Evol.">
        <title>Pangenome evidence for extensive interdomain horizontal transfer affecting lineage core and shell genes in uncultured planktonic thaumarchaeota and euryarchaeota.</title>
        <authorList>
            <person name="Deschamps P."/>
            <person name="Zivanovic Y."/>
            <person name="Moreira D."/>
            <person name="Rodriguez-Valera F."/>
            <person name="Lopez-Garcia P."/>
        </authorList>
    </citation>
    <scope>NUCLEOTIDE SEQUENCE</scope>
</reference>
<dbReference type="PANTHER" id="PTHR36435">
    <property type="entry name" value="SLR1288 PROTEIN"/>
    <property type="match status" value="1"/>
</dbReference>
<dbReference type="Pfam" id="PF02517">
    <property type="entry name" value="Rce1-like"/>
    <property type="match status" value="1"/>
</dbReference>
<feature type="domain" description="CAAX prenyl protease 2/Lysostaphin resistance protein A-like" evidence="2">
    <location>
        <begin position="165"/>
        <end position="250"/>
    </location>
</feature>
<keyword evidence="1" id="KW-0472">Membrane</keyword>
<evidence type="ECO:0000256" key="1">
    <source>
        <dbReference type="SAM" id="Phobius"/>
    </source>
</evidence>
<dbReference type="GO" id="GO:0006508">
    <property type="term" value="P:proteolysis"/>
    <property type="evidence" value="ECO:0007669"/>
    <property type="project" value="UniProtKB-KW"/>
</dbReference>
<dbReference type="InterPro" id="IPR052710">
    <property type="entry name" value="CAAX_protease"/>
</dbReference>
<dbReference type="AlphaFoldDB" id="A0A075FRG3"/>
<keyword evidence="3" id="KW-0645">Protease</keyword>
<dbReference type="InterPro" id="IPR003675">
    <property type="entry name" value="Rce1/LyrA-like_dom"/>
</dbReference>
<feature type="transmembrane region" description="Helical" evidence="1">
    <location>
        <begin position="72"/>
        <end position="93"/>
    </location>
</feature>
<accession>A0A075FRG3</accession>
<dbReference type="EMBL" id="KF900356">
    <property type="protein sequence ID" value="AIE92056.1"/>
    <property type="molecule type" value="Genomic_DNA"/>
</dbReference>
<evidence type="ECO:0000259" key="2">
    <source>
        <dbReference type="Pfam" id="PF02517"/>
    </source>
</evidence>
<dbReference type="GO" id="GO:0004175">
    <property type="term" value="F:endopeptidase activity"/>
    <property type="evidence" value="ECO:0007669"/>
    <property type="project" value="UniProtKB-ARBA"/>
</dbReference>
<keyword evidence="1" id="KW-1133">Transmembrane helix</keyword>
<sequence>MENGIPLEQAVEGGSRTYEDAPEAEESRGERSKLASWLVIASSWVFTLLIIFLGFLLVGILELFGLSENVSWELMGSLVYVAVLAMTVLYLYWDGDLGGTLQMFKIGSLGAGFIFLVGLPFMITVIDLVATSIYDMLYIALWGESSIPEMVYYVDDSEYDIIRALSFVSIVIAAPVVEEILFRGYILDAIREMHGDVLAVLGSSVLFGLLHIEPYVVGMATVGGIVYGIVRIRSGSLWPCIVSHMLWNFFAFLYIWYG</sequence>
<feature type="transmembrane region" description="Helical" evidence="1">
    <location>
        <begin position="197"/>
        <end position="230"/>
    </location>
</feature>
<dbReference type="PANTHER" id="PTHR36435:SF1">
    <property type="entry name" value="CAAX AMINO TERMINAL PROTEASE FAMILY PROTEIN"/>
    <property type="match status" value="1"/>
</dbReference>